<feature type="signal peptide" evidence="1">
    <location>
        <begin position="1"/>
        <end position="28"/>
    </location>
</feature>
<dbReference type="Gramene" id="TraesCS3D03G0730700.1">
    <property type="protein sequence ID" value="TraesCS3D03G0730700.1.CDS"/>
    <property type="gene ID" value="TraesCS3D03G0730700"/>
</dbReference>
<dbReference type="EnsemblPlants" id="TraesCS3D02G323500.1">
    <property type="protein sequence ID" value="TraesCS3D02G323500.1"/>
    <property type="gene ID" value="TraesCS3D02G323500"/>
</dbReference>
<dbReference type="Gramene" id="TraesROB_scaffold_034841_01G000200.1">
    <property type="protein sequence ID" value="TraesROB_scaffold_034841_01G000200.1"/>
    <property type="gene ID" value="TraesROB_scaffold_034841_01G000200"/>
</dbReference>
<dbReference type="Gramene" id="TraesCS3D02G323500.1">
    <property type="protein sequence ID" value="TraesCS3D02G323500.1"/>
    <property type="gene ID" value="TraesCS3D02G323500"/>
</dbReference>
<sequence>MDKYRNRLQYSIVLAMLLLILFATRAQCRILEDVENVKIKLDGLCARDPNCKNSSLCFCCFANHLCYPSLDDCMVGCRNASPLDPAAAMIRSPSPSYLI</sequence>
<reference evidence="2" key="2">
    <citation type="submission" date="2018-10" db="UniProtKB">
        <authorList>
            <consortium name="EnsemblPlants"/>
        </authorList>
    </citation>
    <scope>IDENTIFICATION</scope>
</reference>
<dbReference type="AlphaFoldDB" id="A0A3B6H0N1"/>
<dbReference type="Proteomes" id="UP000019116">
    <property type="component" value="Chromosome 3D"/>
</dbReference>
<evidence type="ECO:0000313" key="3">
    <source>
        <dbReference type="Proteomes" id="UP000019116"/>
    </source>
</evidence>
<dbReference type="Gramene" id="TraesWEE_scaffold_010175_01G000200.1">
    <property type="protein sequence ID" value="TraesWEE_scaffold_010175_01G000200.1"/>
    <property type="gene ID" value="TraesWEE_scaffold_010175_01G000200"/>
</dbReference>
<keyword evidence="3" id="KW-1185">Reference proteome</keyword>
<keyword evidence="1" id="KW-0732">Signal</keyword>
<dbReference type="Gramene" id="TraesRN3D0100763600.1">
    <property type="protein sequence ID" value="TraesRN3D0100763600.1"/>
    <property type="gene ID" value="TraesRN3D0100763600"/>
</dbReference>
<dbReference type="Gramene" id="TraesCAD_scaffold_007615_01G000200.1">
    <property type="protein sequence ID" value="TraesCAD_scaffold_007615_01G000200.1"/>
    <property type="gene ID" value="TraesCAD_scaffold_007615_01G000200"/>
</dbReference>
<dbReference type="Gramene" id="TraesCLE_scaffold_056388_01G000200.1">
    <property type="protein sequence ID" value="TraesCLE_scaffold_056388_01G000200.1"/>
    <property type="gene ID" value="TraesCLE_scaffold_056388_01G000200"/>
</dbReference>
<organism evidence="2">
    <name type="scientific">Triticum aestivum</name>
    <name type="common">Wheat</name>
    <dbReference type="NCBI Taxonomy" id="4565"/>
    <lineage>
        <taxon>Eukaryota</taxon>
        <taxon>Viridiplantae</taxon>
        <taxon>Streptophyta</taxon>
        <taxon>Embryophyta</taxon>
        <taxon>Tracheophyta</taxon>
        <taxon>Spermatophyta</taxon>
        <taxon>Magnoliopsida</taxon>
        <taxon>Liliopsida</taxon>
        <taxon>Poales</taxon>
        <taxon>Poaceae</taxon>
        <taxon>BOP clade</taxon>
        <taxon>Pooideae</taxon>
        <taxon>Triticodae</taxon>
        <taxon>Triticeae</taxon>
        <taxon>Triticinae</taxon>
        <taxon>Triticum</taxon>
    </lineage>
</organism>
<dbReference type="Gramene" id="TraesLDM3D03G01925850.1">
    <property type="protein sequence ID" value="TraesLDM3D03G01925850.1"/>
    <property type="gene ID" value="TraesLDM3D03G01925850"/>
</dbReference>
<proteinExistence type="predicted"/>
<evidence type="ECO:0000256" key="1">
    <source>
        <dbReference type="SAM" id="SignalP"/>
    </source>
</evidence>
<reference evidence="2" key="1">
    <citation type="submission" date="2018-08" db="EMBL/GenBank/DDBJ databases">
        <authorList>
            <person name="Rossello M."/>
        </authorList>
    </citation>
    <scope>NUCLEOTIDE SEQUENCE [LARGE SCALE GENOMIC DNA]</scope>
    <source>
        <strain evidence="2">cv. Chinese Spring</strain>
    </source>
</reference>
<evidence type="ECO:0000313" key="2">
    <source>
        <dbReference type="EnsemblPlants" id="TraesCS3D02G323500.1"/>
    </source>
</evidence>
<protein>
    <submittedName>
        <fullName evidence="2">Uncharacterized protein</fullName>
    </submittedName>
</protein>
<name>A0A3B6H0N1_WHEAT</name>
<feature type="chain" id="PRO_5043174909" evidence="1">
    <location>
        <begin position="29"/>
        <end position="99"/>
    </location>
</feature>
<dbReference type="Gramene" id="TraesSTA3D03G01922690.1">
    <property type="protein sequence ID" value="TraesSTA3D03G01922690.1"/>
    <property type="gene ID" value="TraesSTA3D03G01922690"/>
</dbReference>
<accession>A0A3B6H0N1</accession>